<keyword evidence="1" id="KW-1185">Reference proteome</keyword>
<proteinExistence type="predicted"/>
<dbReference type="AlphaFoldDB" id="A0A915DHI4"/>
<name>A0A915DHI4_9BILA</name>
<dbReference type="Proteomes" id="UP000887574">
    <property type="component" value="Unplaced"/>
</dbReference>
<evidence type="ECO:0000313" key="1">
    <source>
        <dbReference type="Proteomes" id="UP000887574"/>
    </source>
</evidence>
<accession>A0A915DHI4</accession>
<organism evidence="1 2">
    <name type="scientific">Ditylenchus dipsaci</name>
    <dbReference type="NCBI Taxonomy" id="166011"/>
    <lineage>
        <taxon>Eukaryota</taxon>
        <taxon>Metazoa</taxon>
        <taxon>Ecdysozoa</taxon>
        <taxon>Nematoda</taxon>
        <taxon>Chromadorea</taxon>
        <taxon>Rhabditida</taxon>
        <taxon>Tylenchina</taxon>
        <taxon>Tylenchomorpha</taxon>
        <taxon>Sphaerularioidea</taxon>
        <taxon>Anguinidae</taxon>
        <taxon>Anguininae</taxon>
        <taxon>Ditylenchus</taxon>
    </lineage>
</organism>
<reference evidence="2" key="1">
    <citation type="submission" date="2022-11" db="UniProtKB">
        <authorList>
            <consortium name="WormBaseParasite"/>
        </authorList>
    </citation>
    <scope>IDENTIFICATION</scope>
</reference>
<sequence length="192" mass="22198">MLCKPPLSKLLYYYEKPFFQKLCESSLDMVTKQMMSSRMMEKQWGIWRMGQRKNKWALTDTNSIVSLSHFINYLADRSGEFFSEYDDYHSPSPQIWAITVESSIALQQTNLACEKKSGFYIGGDVISVQGQDVLERKSIGPALWLNAPLASDNWCLYCRPLPRVVAVWLKERKTKVIDTLRETSQRERGGHS</sequence>
<dbReference type="WBParaSite" id="jg1993">
    <property type="protein sequence ID" value="jg1993"/>
    <property type="gene ID" value="jg1993"/>
</dbReference>
<evidence type="ECO:0000313" key="2">
    <source>
        <dbReference type="WBParaSite" id="jg1993"/>
    </source>
</evidence>
<protein>
    <submittedName>
        <fullName evidence="2">Uncharacterized protein</fullName>
    </submittedName>
</protein>